<dbReference type="InterPro" id="IPR013766">
    <property type="entry name" value="Thioredoxin_domain"/>
</dbReference>
<evidence type="ECO:0000256" key="1">
    <source>
        <dbReference type="ARBA" id="ARBA00001966"/>
    </source>
</evidence>
<organism evidence="7 8">
    <name type="scientific">Coccomyxa viridis</name>
    <dbReference type="NCBI Taxonomy" id="1274662"/>
    <lineage>
        <taxon>Eukaryota</taxon>
        <taxon>Viridiplantae</taxon>
        <taxon>Chlorophyta</taxon>
        <taxon>core chlorophytes</taxon>
        <taxon>Trebouxiophyceae</taxon>
        <taxon>Trebouxiophyceae incertae sedis</taxon>
        <taxon>Coccomyxaceae</taxon>
        <taxon>Coccomyxa</taxon>
    </lineage>
</organism>
<accession>A0ABP1FHJ4</accession>
<dbReference type="EMBL" id="CAXHTA020000002">
    <property type="protein sequence ID" value="CAL5219414.1"/>
    <property type="molecule type" value="Genomic_DNA"/>
</dbReference>
<sequence length="387" mass="43430">MAPEAETATSAVPELDYDALASELDMKSPLEIMDHALKTFGDDIGIAFSGAEDVALVEYAHLTGRPFRVFSLDTGRLNAETYRLFDTVEKHYGIRIEYTFPDAQETMDLVREKGMFSFYEDGHQECCRVRKVRPLRRQLKGLKAWITGQRKDQSPGTRASVPVVQVDPVFEGQAGGQASLVKYNPLSNVSSQEVWNFLRVMGVPTNELHACGYVSIGCEPCTRAVLPNQHEREGRWWWEDATGKECGLHSGNVVASAAEQAEQEAVRDLWDSDSNVQQLSHDQLASLLDGRRDKSTVLVMYAPWCQYSQAMEQSYSELAKRYQGSHVQVAKFQADVDRDFAAEKLGLRTFPTIVALPKGHQGYIKYPSETRDADTLDMWVKTVAGYQ</sequence>
<gene>
    <name evidence="7" type="primary">g1242</name>
    <name evidence="7" type="ORF">VP750_LOCUS1073</name>
</gene>
<comment type="caution">
    <text evidence="7">The sequence shown here is derived from an EMBL/GenBank/DDBJ whole genome shotgun (WGS) entry which is preliminary data.</text>
</comment>
<keyword evidence="4" id="KW-0408">Iron</keyword>
<keyword evidence="8" id="KW-1185">Reference proteome</keyword>
<proteinExistence type="inferred from homology"/>
<dbReference type="Pfam" id="PF01507">
    <property type="entry name" value="PAPS_reduct"/>
    <property type="match status" value="1"/>
</dbReference>
<dbReference type="InterPro" id="IPR004511">
    <property type="entry name" value="PAPS/APS_Rdtase"/>
</dbReference>
<dbReference type="PANTHER" id="PTHR46482">
    <property type="entry name" value="5'-ADENYLYLSULFATE REDUCTASE 3, CHLOROPLASTIC"/>
    <property type="match status" value="1"/>
</dbReference>
<dbReference type="SUPFAM" id="SSF52402">
    <property type="entry name" value="Adenine nucleotide alpha hydrolases-like"/>
    <property type="match status" value="1"/>
</dbReference>
<dbReference type="InterPro" id="IPR014729">
    <property type="entry name" value="Rossmann-like_a/b/a_fold"/>
</dbReference>
<keyword evidence="3" id="KW-0560">Oxidoreductase</keyword>
<dbReference type="InterPro" id="IPR036249">
    <property type="entry name" value="Thioredoxin-like_sf"/>
</dbReference>
<evidence type="ECO:0000256" key="2">
    <source>
        <dbReference type="ARBA" id="ARBA00022723"/>
    </source>
</evidence>
<dbReference type="InterPro" id="IPR002500">
    <property type="entry name" value="PAPS_reduct_dom"/>
</dbReference>
<keyword evidence="5" id="KW-0411">Iron-sulfur</keyword>
<dbReference type="Proteomes" id="UP001497392">
    <property type="component" value="Unassembled WGS sequence"/>
</dbReference>
<dbReference type="PANTHER" id="PTHR46482:SF9">
    <property type="entry name" value="5'-ADENYLYLSULFATE REDUCTASE 1, CHLOROPLASTIC"/>
    <property type="match status" value="1"/>
</dbReference>
<dbReference type="Pfam" id="PF00085">
    <property type="entry name" value="Thioredoxin"/>
    <property type="match status" value="1"/>
</dbReference>
<evidence type="ECO:0000259" key="6">
    <source>
        <dbReference type="PROSITE" id="PS51352"/>
    </source>
</evidence>
<evidence type="ECO:0000256" key="4">
    <source>
        <dbReference type="ARBA" id="ARBA00023004"/>
    </source>
</evidence>
<dbReference type="Gene3D" id="3.40.50.620">
    <property type="entry name" value="HUPs"/>
    <property type="match status" value="1"/>
</dbReference>
<dbReference type="NCBIfam" id="NF002537">
    <property type="entry name" value="PRK02090.1"/>
    <property type="match status" value="1"/>
</dbReference>
<keyword evidence="2" id="KW-0479">Metal-binding</keyword>
<protein>
    <submittedName>
        <fullName evidence="7">G1242 protein</fullName>
    </submittedName>
</protein>
<feature type="domain" description="Thioredoxin" evidence="6">
    <location>
        <begin position="255"/>
        <end position="385"/>
    </location>
</feature>
<dbReference type="PROSITE" id="PS51352">
    <property type="entry name" value="THIOREDOXIN_2"/>
    <property type="match status" value="1"/>
</dbReference>
<dbReference type="SUPFAM" id="SSF52833">
    <property type="entry name" value="Thioredoxin-like"/>
    <property type="match status" value="1"/>
</dbReference>
<name>A0ABP1FHJ4_9CHLO</name>
<evidence type="ECO:0000256" key="3">
    <source>
        <dbReference type="ARBA" id="ARBA00023002"/>
    </source>
</evidence>
<comment type="cofactor">
    <cofactor evidence="1">
        <name>[4Fe-4S] cluster</name>
        <dbReference type="ChEBI" id="CHEBI:49883"/>
    </cofactor>
</comment>
<dbReference type="HAMAP" id="MF_00063">
    <property type="entry name" value="CysH"/>
    <property type="match status" value="1"/>
</dbReference>
<dbReference type="NCBIfam" id="TIGR00424">
    <property type="entry name" value="APS_reduc"/>
    <property type="match status" value="1"/>
</dbReference>
<evidence type="ECO:0000256" key="5">
    <source>
        <dbReference type="ARBA" id="ARBA00023014"/>
    </source>
</evidence>
<dbReference type="CDD" id="cd23945">
    <property type="entry name" value="PAPS_reductase"/>
    <property type="match status" value="1"/>
</dbReference>
<dbReference type="InterPro" id="IPR004508">
    <property type="entry name" value="Thioredoxin-indep_APS_Rdtase"/>
</dbReference>
<evidence type="ECO:0000313" key="7">
    <source>
        <dbReference type="EMBL" id="CAL5219414.1"/>
    </source>
</evidence>
<dbReference type="Gene3D" id="3.40.30.10">
    <property type="entry name" value="Glutaredoxin"/>
    <property type="match status" value="1"/>
</dbReference>
<evidence type="ECO:0000313" key="8">
    <source>
        <dbReference type="Proteomes" id="UP001497392"/>
    </source>
</evidence>
<reference evidence="7 8" key="1">
    <citation type="submission" date="2024-06" db="EMBL/GenBank/DDBJ databases">
        <authorList>
            <person name="Kraege A."/>
            <person name="Thomma B."/>
        </authorList>
    </citation>
    <scope>NUCLEOTIDE SEQUENCE [LARGE SCALE GENOMIC DNA]</scope>
</reference>